<evidence type="ECO:0000256" key="1">
    <source>
        <dbReference type="ARBA" id="ARBA00004496"/>
    </source>
</evidence>
<proteinExistence type="inferred from homology"/>
<evidence type="ECO:0000256" key="6">
    <source>
        <dbReference type="ARBA" id="ARBA00022825"/>
    </source>
</evidence>
<dbReference type="Pfam" id="PF03572">
    <property type="entry name" value="Peptidase_S41"/>
    <property type="match status" value="1"/>
</dbReference>
<dbReference type="SMART" id="SM00245">
    <property type="entry name" value="TSPc"/>
    <property type="match status" value="1"/>
</dbReference>
<organism evidence="9 10">
    <name type="scientific">Eiseniibacteriota bacterium</name>
    <dbReference type="NCBI Taxonomy" id="2212470"/>
    <lineage>
        <taxon>Bacteria</taxon>
        <taxon>Candidatus Eiseniibacteriota</taxon>
    </lineage>
</organism>
<evidence type="ECO:0000256" key="5">
    <source>
        <dbReference type="ARBA" id="ARBA00022801"/>
    </source>
</evidence>
<dbReference type="CDD" id="cd07562">
    <property type="entry name" value="Peptidase_S41_TRI"/>
    <property type="match status" value="1"/>
</dbReference>
<protein>
    <recommendedName>
        <fullName evidence="8">Tail specific protease domain-containing protein</fullName>
    </recommendedName>
</protein>
<feature type="domain" description="Tail specific protease" evidence="8">
    <location>
        <begin position="1434"/>
        <end position="1626"/>
    </location>
</feature>
<dbReference type="Gene3D" id="2.130.10.10">
    <property type="entry name" value="YVTN repeat-like/Quinoprotein amine dehydrogenase"/>
    <property type="match status" value="1"/>
</dbReference>
<evidence type="ECO:0000259" key="8">
    <source>
        <dbReference type="SMART" id="SM00245"/>
    </source>
</evidence>
<dbReference type="SUPFAM" id="SSF52096">
    <property type="entry name" value="ClpP/crotonase"/>
    <property type="match status" value="1"/>
</dbReference>
<keyword evidence="5" id="KW-0378">Hydrolase</keyword>
<dbReference type="SUPFAM" id="SSF82171">
    <property type="entry name" value="DPP6 N-terminal domain-like"/>
    <property type="match status" value="1"/>
</dbReference>
<evidence type="ECO:0000256" key="3">
    <source>
        <dbReference type="ARBA" id="ARBA00022490"/>
    </source>
</evidence>
<dbReference type="GO" id="GO:0006508">
    <property type="term" value="P:proteolysis"/>
    <property type="evidence" value="ECO:0007669"/>
    <property type="project" value="UniProtKB-KW"/>
</dbReference>
<dbReference type="InterPro" id="IPR028204">
    <property type="entry name" value="Tricorn_C1"/>
</dbReference>
<dbReference type="InterPro" id="IPR029414">
    <property type="entry name" value="Tricorn_PDZ"/>
</dbReference>
<keyword evidence="4" id="KW-0645">Protease</keyword>
<dbReference type="SUPFAM" id="SSF69304">
    <property type="entry name" value="Tricorn protease N-terminal domain"/>
    <property type="match status" value="1"/>
</dbReference>
<comment type="subcellular location">
    <subcellularLocation>
        <location evidence="1">Cytoplasm</location>
    </subcellularLocation>
</comment>
<evidence type="ECO:0000256" key="4">
    <source>
        <dbReference type="ARBA" id="ARBA00022670"/>
    </source>
</evidence>
<feature type="region of interest" description="Disordered" evidence="7">
    <location>
        <begin position="403"/>
        <end position="430"/>
    </location>
</feature>
<name>A0A538T616_UNCEI</name>
<keyword evidence="6" id="KW-0720">Serine protease</keyword>
<feature type="region of interest" description="Disordered" evidence="7">
    <location>
        <begin position="284"/>
        <end position="328"/>
    </location>
</feature>
<dbReference type="InterPro" id="IPR029045">
    <property type="entry name" value="ClpP/crotonase-like_dom_sf"/>
</dbReference>
<evidence type="ECO:0000256" key="7">
    <source>
        <dbReference type="SAM" id="MobiDB-lite"/>
    </source>
</evidence>
<accession>A0A538T616</accession>
<dbReference type="InterPro" id="IPR012393">
    <property type="entry name" value="Tricorn_protease"/>
</dbReference>
<comment type="caution">
    <text evidence="9">The sequence shown here is derived from an EMBL/GenBank/DDBJ whole genome shotgun (WGS) entry which is preliminary data.</text>
</comment>
<feature type="compositionally biased region" description="Basic and acidic residues" evidence="7">
    <location>
        <begin position="122"/>
        <end position="157"/>
    </location>
</feature>
<dbReference type="InterPro" id="IPR005151">
    <property type="entry name" value="Tail-specific_protease"/>
</dbReference>
<feature type="compositionally biased region" description="Low complexity" evidence="7">
    <location>
        <begin position="289"/>
        <end position="306"/>
    </location>
</feature>
<dbReference type="InterPro" id="IPR015943">
    <property type="entry name" value="WD40/YVTN_repeat-like_dom_sf"/>
</dbReference>
<comment type="similarity">
    <text evidence="2">Belongs to the peptidase S41B family.</text>
</comment>
<dbReference type="Proteomes" id="UP000317716">
    <property type="component" value="Unassembled WGS sequence"/>
</dbReference>
<dbReference type="Pfam" id="PF26549">
    <property type="entry name" value="Tricorn_N"/>
    <property type="match status" value="1"/>
</dbReference>
<dbReference type="GO" id="GO:0008236">
    <property type="term" value="F:serine-type peptidase activity"/>
    <property type="evidence" value="ECO:0007669"/>
    <property type="project" value="UniProtKB-KW"/>
</dbReference>
<dbReference type="Gene3D" id="2.30.42.10">
    <property type="match status" value="1"/>
</dbReference>
<dbReference type="PANTHER" id="PTHR43253">
    <property type="entry name" value="TRICORN PROTEASE HOMOLOG 2-RELATED"/>
    <property type="match status" value="1"/>
</dbReference>
<dbReference type="Gene3D" id="2.120.10.60">
    <property type="entry name" value="Tricorn protease N-terminal domain"/>
    <property type="match status" value="1"/>
</dbReference>
<reference evidence="9 10" key="1">
    <citation type="journal article" date="2019" name="Nat. Microbiol.">
        <title>Mediterranean grassland soil C-N compound turnover is dependent on rainfall and depth, and is mediated by genomically divergent microorganisms.</title>
        <authorList>
            <person name="Diamond S."/>
            <person name="Andeer P.F."/>
            <person name="Li Z."/>
            <person name="Crits-Christoph A."/>
            <person name="Burstein D."/>
            <person name="Anantharaman K."/>
            <person name="Lane K.R."/>
            <person name="Thomas B.C."/>
            <person name="Pan C."/>
            <person name="Northen T.R."/>
            <person name="Banfield J.F."/>
        </authorList>
    </citation>
    <scope>NUCLEOTIDE SEQUENCE [LARGE SCALE GENOMIC DNA]</scope>
    <source>
        <strain evidence="9">WS_2</strain>
    </source>
</reference>
<evidence type="ECO:0000313" key="10">
    <source>
        <dbReference type="Proteomes" id="UP000317716"/>
    </source>
</evidence>
<dbReference type="Pfam" id="PF14684">
    <property type="entry name" value="Tricorn_C1"/>
    <property type="match status" value="1"/>
</dbReference>
<dbReference type="PANTHER" id="PTHR43253:SF1">
    <property type="entry name" value="TRICORN PROTEASE HOMOLOG 2-RELATED"/>
    <property type="match status" value="1"/>
</dbReference>
<dbReference type="Gene3D" id="3.30.750.44">
    <property type="match status" value="1"/>
</dbReference>
<dbReference type="GO" id="GO:0005737">
    <property type="term" value="C:cytoplasm"/>
    <property type="evidence" value="ECO:0007669"/>
    <property type="project" value="UniProtKB-SubCell"/>
</dbReference>
<gene>
    <name evidence="9" type="ORF">E6K72_01925</name>
</gene>
<dbReference type="InterPro" id="IPR036034">
    <property type="entry name" value="PDZ_sf"/>
</dbReference>
<evidence type="ECO:0000313" key="9">
    <source>
        <dbReference type="EMBL" id="TMQ59071.1"/>
    </source>
</evidence>
<dbReference type="Pfam" id="PF14685">
    <property type="entry name" value="PDZ_Tricorn"/>
    <property type="match status" value="1"/>
</dbReference>
<keyword evidence="3" id="KW-0963">Cytoplasm</keyword>
<feature type="region of interest" description="Disordered" evidence="7">
    <location>
        <begin position="1110"/>
        <end position="1147"/>
    </location>
</feature>
<dbReference type="EMBL" id="VBOS01000058">
    <property type="protein sequence ID" value="TMQ59071.1"/>
    <property type="molecule type" value="Genomic_DNA"/>
</dbReference>
<feature type="region of interest" description="Disordered" evidence="7">
    <location>
        <begin position="112"/>
        <end position="175"/>
    </location>
</feature>
<dbReference type="Pfam" id="PF26550">
    <property type="entry name" value="Tricorn_2nd"/>
    <property type="match status" value="1"/>
</dbReference>
<dbReference type="SUPFAM" id="SSF50156">
    <property type="entry name" value="PDZ domain-like"/>
    <property type="match status" value="1"/>
</dbReference>
<evidence type="ECO:0000256" key="2">
    <source>
        <dbReference type="ARBA" id="ARBA00008524"/>
    </source>
</evidence>
<dbReference type="Gene3D" id="3.90.226.10">
    <property type="entry name" value="2-enoyl-CoA Hydratase, Chain A, domain 1"/>
    <property type="match status" value="1"/>
</dbReference>
<sequence length="1678" mass="182257">MEIGVMDAIRVERVTADDRGGACGREAIGRAIEISSADDDEVLVVGLDLNGLVVARLGEDVRRQAVGPVLPHASGSRAVAGDVRVLPELVQVDGRRVGAIVEVVDDVGIRRREPDDDAVDDGGERRGLDERPDRADDGPPHLDEPADPGDGVHHAVGVDRNFGEPGIGRQNRAPRAAAVDRAIDPLEGRRQHLVLTRIRGIGRHVDHVVEGIGRLGRARRRRGQKRPGRAAIGRLEDAVPEVERAPARGVGGRAANLPGSDVPCAGAAGASVLGDARRAVDLSGAQTLGPGRAVVGGPPDAAGHAPGEQRRRTGNVHGEGAGAPADVVGPALRPDEGLCCALRTGAAAKRAPAPDGQGPRECDLAPVNVAGDRVGDRIAQHPELHLRLRVRVIVGAERCRDHSRPMERRGGAGRVGGDPQFGRRRDRHHQGDEDHECCAHEAGAFHRASDPRTLAAVGCTRAPSRVSATWTWSNPISREAETPSSGLTYNLRVGTTPGEERVPFGGGRARRMARGTRASPLRPRSSVRRLPYLRAWGDTVRSHWMAARLAKCGPATGEEWKGEDAMIRTLRNPRFIGALSLLVSASWCAGAAGAPAYIRTPDISGNRIVFAAEGDLWLVADLGGVARRLTTHPGNEYFPRFSPDGKWIAFTGEYDGNPDVFVVPAEGGEPRRLTWSPGADQVVGWTPDGAKVLFRSRAENPQAWELFAIRTDGSEPEKLPLGWASRIDMDPKSGLWAFNRVTSEGRTWKRYRGGMATDIWVGDPKKADFRKVGDFAGPQEFPMWHGGRVYFLCDDGGTINIWSMGPDGSSRKRHTDFKDWDARWPAMSRDGRIAFTLGADLEVFSAADESVRKVDVQIPSDRPLTRSRYPDAAQTLTAFNLAPKGDRLLVVTRGEIFTLPVKDGPTMPVTHGSSARERGAGFSPDGTRLVYITDAPGEEEICTVDAWGRGEPKVVKPAAASGYHFAPGWSPDGKRIAYADQTHALYVVPAEGGAPKRVDRNDQSPITDYAWSPDGRWLAYSRAARTGYSSLCIYDSKEGRVHTLTAGSTNDFGPAWDPEGRYLYFLSTRATNPVLDSNDANVIETKNTEPFLLLLRKDVPNPFAALKGLPDEAKKAGAGKGDKAKPEDKKSKSDKGEDEADKPPKPVEIEFDGLADRYVQLPKVDRGQYSNIAATAKFVYFLSNPITGMKEQPGIFEEGAPEATLHSYELEKKQLKSFAEDVSAYSVALKSDKIAVMKKRGEIFVYDAGAAAGDAPDAKVSLSAVVVELDPREEWSQIFHEAWRRERDFYWDADMGELDWKAIGNHYATLLPRLADRSDLNDLLGEMIGELNTSHTYVFGGDPGVEVTHVSTGLLGADVRREGAAFKVVRIYHGDPADNVRSPLHEPGVGVAEGDYVLAVNHRPFAANLPFIAAFEDLAGKDVVLTVNSKPVKDGARDVVVKPLGSEGDLRYADWMRANREYVSQKTGGKIGYIHLTDMQASGMTEFNTWYYPQLDKQGLVIDVRWNHGGFVSEIILERLRRQVDAFSLARNGNQSTYPLRTLNGPFVVVTNQFAGSDGDIFPAAVQIEKLAPVIGMRSWGGVIGIYGLRPLVDMGLLTEPEGSWNDPKRGWTLENHGVDPDIVVENPPAEVAKGVDAQLDRAIAEVMKLVAQHPPAMPKLDPVRNRSRIAFGKELGR</sequence>